<dbReference type="Proteomes" id="UP000027222">
    <property type="component" value="Unassembled WGS sequence"/>
</dbReference>
<gene>
    <name evidence="1" type="ORF">GALMADRAFT_789148</name>
</gene>
<evidence type="ECO:0000313" key="2">
    <source>
        <dbReference type="Proteomes" id="UP000027222"/>
    </source>
</evidence>
<proteinExistence type="predicted"/>
<dbReference type="AlphaFoldDB" id="A0A067SKR8"/>
<dbReference type="EMBL" id="KL142392">
    <property type="protein sequence ID" value="KDR71530.1"/>
    <property type="molecule type" value="Genomic_DNA"/>
</dbReference>
<evidence type="ECO:0000313" key="1">
    <source>
        <dbReference type="EMBL" id="KDR71530.1"/>
    </source>
</evidence>
<dbReference type="HOGENOM" id="CLU_2197178_0_0_1"/>
<keyword evidence="2" id="KW-1185">Reference proteome</keyword>
<sequence>MLNGPIELDDRDIIHIFNFNPFRVKFMAKHALSLIEQDQHAVLRVVGGDGVQTTTTENIFPGGGVFTKDIVGMLPYVEVQKEGWGSYGYDGILIDEERLIRRRRIPIE</sequence>
<protein>
    <submittedName>
        <fullName evidence="1">Uncharacterized protein</fullName>
    </submittedName>
</protein>
<reference evidence="2" key="1">
    <citation type="journal article" date="2014" name="Proc. Natl. Acad. Sci. U.S.A.">
        <title>Extensive sampling of basidiomycete genomes demonstrates inadequacy of the white-rot/brown-rot paradigm for wood decay fungi.</title>
        <authorList>
            <person name="Riley R."/>
            <person name="Salamov A.A."/>
            <person name="Brown D.W."/>
            <person name="Nagy L.G."/>
            <person name="Floudas D."/>
            <person name="Held B.W."/>
            <person name="Levasseur A."/>
            <person name="Lombard V."/>
            <person name="Morin E."/>
            <person name="Otillar R."/>
            <person name="Lindquist E.A."/>
            <person name="Sun H."/>
            <person name="LaButti K.M."/>
            <person name="Schmutz J."/>
            <person name="Jabbour D."/>
            <person name="Luo H."/>
            <person name="Baker S.E."/>
            <person name="Pisabarro A.G."/>
            <person name="Walton J.D."/>
            <person name="Blanchette R.A."/>
            <person name="Henrissat B."/>
            <person name="Martin F."/>
            <person name="Cullen D."/>
            <person name="Hibbett D.S."/>
            <person name="Grigoriev I.V."/>
        </authorList>
    </citation>
    <scope>NUCLEOTIDE SEQUENCE [LARGE SCALE GENOMIC DNA]</scope>
    <source>
        <strain evidence="2">CBS 339.88</strain>
    </source>
</reference>
<organism evidence="1 2">
    <name type="scientific">Galerina marginata (strain CBS 339.88)</name>
    <dbReference type="NCBI Taxonomy" id="685588"/>
    <lineage>
        <taxon>Eukaryota</taxon>
        <taxon>Fungi</taxon>
        <taxon>Dikarya</taxon>
        <taxon>Basidiomycota</taxon>
        <taxon>Agaricomycotina</taxon>
        <taxon>Agaricomycetes</taxon>
        <taxon>Agaricomycetidae</taxon>
        <taxon>Agaricales</taxon>
        <taxon>Agaricineae</taxon>
        <taxon>Strophariaceae</taxon>
        <taxon>Galerina</taxon>
    </lineage>
</organism>
<accession>A0A067SKR8</accession>
<name>A0A067SKR8_GALM3</name>